<dbReference type="SUPFAM" id="SSF55073">
    <property type="entry name" value="Nucleotide cyclase"/>
    <property type="match status" value="1"/>
</dbReference>
<feature type="region of interest" description="Disordered" evidence="1">
    <location>
        <begin position="379"/>
        <end position="406"/>
    </location>
</feature>
<evidence type="ECO:0000259" key="3">
    <source>
        <dbReference type="PROSITE" id="PS50887"/>
    </source>
</evidence>
<dbReference type="PANTHER" id="PTHR44757:SF2">
    <property type="entry name" value="BIOFILM ARCHITECTURE MAINTENANCE PROTEIN MBAA"/>
    <property type="match status" value="1"/>
</dbReference>
<evidence type="ECO:0000313" key="4">
    <source>
        <dbReference type="EMBL" id="MEW9267787.1"/>
    </source>
</evidence>
<dbReference type="Pfam" id="PF13185">
    <property type="entry name" value="GAF_2"/>
    <property type="match status" value="1"/>
</dbReference>
<dbReference type="Gene3D" id="3.30.70.270">
    <property type="match status" value="1"/>
</dbReference>
<dbReference type="SMART" id="SM00267">
    <property type="entry name" value="GGDEF"/>
    <property type="match status" value="1"/>
</dbReference>
<dbReference type="Pfam" id="PF00563">
    <property type="entry name" value="EAL"/>
    <property type="match status" value="1"/>
</dbReference>
<dbReference type="InterPro" id="IPR029016">
    <property type="entry name" value="GAF-like_dom_sf"/>
</dbReference>
<dbReference type="InterPro" id="IPR029787">
    <property type="entry name" value="Nucleotide_cyclase"/>
</dbReference>
<dbReference type="InterPro" id="IPR035919">
    <property type="entry name" value="EAL_sf"/>
</dbReference>
<feature type="domain" description="EAL" evidence="2">
    <location>
        <begin position="403"/>
        <end position="661"/>
    </location>
</feature>
<feature type="domain" description="GGDEF" evidence="3">
    <location>
        <begin position="211"/>
        <end position="345"/>
    </location>
</feature>
<dbReference type="InterPro" id="IPR043128">
    <property type="entry name" value="Rev_trsase/Diguanyl_cyclase"/>
</dbReference>
<protein>
    <submittedName>
        <fullName evidence="4">EAL domain-containing protein</fullName>
    </submittedName>
</protein>
<dbReference type="SMART" id="SM00065">
    <property type="entry name" value="GAF"/>
    <property type="match status" value="1"/>
</dbReference>
<dbReference type="CDD" id="cd01949">
    <property type="entry name" value="GGDEF"/>
    <property type="match status" value="1"/>
</dbReference>
<evidence type="ECO:0000259" key="2">
    <source>
        <dbReference type="PROSITE" id="PS50883"/>
    </source>
</evidence>
<dbReference type="Gene3D" id="3.20.20.450">
    <property type="entry name" value="EAL domain"/>
    <property type="match status" value="1"/>
</dbReference>
<dbReference type="InterPro" id="IPR052155">
    <property type="entry name" value="Biofilm_reg_signaling"/>
</dbReference>
<comment type="caution">
    <text evidence="4">The sequence shown here is derived from an EMBL/GenBank/DDBJ whole genome shotgun (WGS) entry which is preliminary data.</text>
</comment>
<sequence length="672" mass="71352">MGHREPLLNRVLVQFAANLCTDFSVQSILDHLVLSIVDLLPVSGAGVMAIDSSEALHFLAATDDVIRTIEVLQRETGQGPCLHAHATGRPCVLDDLRAGEDFPEFSRRALEAGMAAVFSFPLRAQGRTLGALDLYRTTPGPLGEADVRIVATLADVAAAYLVNARSRADSSLIMADLNHRSLHDPLTGLPNRTLLTELLTEALNRATRSRRRTAVLFLDLDGFKAVNDELGHHVGDLLLVAVAARLTAALRPGDTLARLGGDEFVAVCDDLPDDSHAADVSHRLLSAMVSPFHLEGRDVTLGASIGVALSDRRHPVGAQQLLVAADAAMYEAKRAGGGRHHLIQEAQSLSYPAGAHPAETHPAETHPAVAATEATSVTAPSLPTTARLTGPPASTPRGGSPASARGRWGAGDFHESDRYTTVYQPIVAVHDKSVTGQVIGVETLLRWGSALPGALPPAAVVAEAERSGAIFGLGDWVLRQACRDTVRWQEQGIGVQRTSVNVSAQQITGPAFVRSVERALADTGADPGCLCLELTESSTLPDDRRTVEVLLGLKKLGLQLWLDDFGSGYSSLNYLRVFPLDVVKIDPSFAHRLPGERASRAIVASTTALCHELGMTVIVEGVENVAELQAATDLGVDACQGFFLGRPVPAEEVRAFSSAADHAQCDIGLNSR</sequence>
<dbReference type="InterPro" id="IPR000160">
    <property type="entry name" value="GGDEF_dom"/>
</dbReference>
<evidence type="ECO:0000313" key="5">
    <source>
        <dbReference type="Proteomes" id="UP001555826"/>
    </source>
</evidence>
<dbReference type="CDD" id="cd01948">
    <property type="entry name" value="EAL"/>
    <property type="match status" value="1"/>
</dbReference>
<dbReference type="RefSeq" id="WP_367641273.1">
    <property type="nucleotide sequence ID" value="NZ_JBFNQN010000024.1"/>
</dbReference>
<reference evidence="4 5" key="1">
    <citation type="submission" date="2024-07" db="EMBL/GenBank/DDBJ databases">
        <authorList>
            <person name="Thanompreechachai J."/>
            <person name="Duangmal K."/>
        </authorList>
    </citation>
    <scope>NUCLEOTIDE SEQUENCE [LARGE SCALE GENOMIC DNA]</scope>
    <source>
        <strain evidence="4 5">KCTC 19886</strain>
    </source>
</reference>
<dbReference type="PROSITE" id="PS50883">
    <property type="entry name" value="EAL"/>
    <property type="match status" value="1"/>
</dbReference>
<dbReference type="InterPro" id="IPR003018">
    <property type="entry name" value="GAF"/>
</dbReference>
<dbReference type="NCBIfam" id="TIGR00254">
    <property type="entry name" value="GGDEF"/>
    <property type="match status" value="1"/>
</dbReference>
<dbReference type="Proteomes" id="UP001555826">
    <property type="component" value="Unassembled WGS sequence"/>
</dbReference>
<dbReference type="PROSITE" id="PS50887">
    <property type="entry name" value="GGDEF"/>
    <property type="match status" value="1"/>
</dbReference>
<proteinExistence type="predicted"/>
<gene>
    <name evidence="4" type="ORF">AB1207_23850</name>
</gene>
<dbReference type="SUPFAM" id="SSF141868">
    <property type="entry name" value="EAL domain-like"/>
    <property type="match status" value="1"/>
</dbReference>
<dbReference type="Pfam" id="PF00990">
    <property type="entry name" value="GGDEF"/>
    <property type="match status" value="1"/>
</dbReference>
<dbReference type="InterPro" id="IPR001633">
    <property type="entry name" value="EAL_dom"/>
</dbReference>
<dbReference type="PANTHER" id="PTHR44757">
    <property type="entry name" value="DIGUANYLATE CYCLASE DGCP"/>
    <property type="match status" value="1"/>
</dbReference>
<dbReference type="Gene3D" id="3.30.450.40">
    <property type="match status" value="1"/>
</dbReference>
<organism evidence="4 5">
    <name type="scientific">Kineococcus endophyticus</name>
    <dbReference type="NCBI Taxonomy" id="1181883"/>
    <lineage>
        <taxon>Bacteria</taxon>
        <taxon>Bacillati</taxon>
        <taxon>Actinomycetota</taxon>
        <taxon>Actinomycetes</taxon>
        <taxon>Kineosporiales</taxon>
        <taxon>Kineosporiaceae</taxon>
        <taxon>Kineococcus</taxon>
    </lineage>
</organism>
<dbReference type="EMBL" id="JBFNQN010000024">
    <property type="protein sequence ID" value="MEW9267787.1"/>
    <property type="molecule type" value="Genomic_DNA"/>
</dbReference>
<dbReference type="SUPFAM" id="SSF55781">
    <property type="entry name" value="GAF domain-like"/>
    <property type="match status" value="1"/>
</dbReference>
<keyword evidence="5" id="KW-1185">Reference proteome</keyword>
<name>A0ABV3PDR4_9ACTN</name>
<accession>A0ABV3PDR4</accession>
<evidence type="ECO:0000256" key="1">
    <source>
        <dbReference type="SAM" id="MobiDB-lite"/>
    </source>
</evidence>
<dbReference type="SMART" id="SM00052">
    <property type="entry name" value="EAL"/>
    <property type="match status" value="1"/>
</dbReference>